<evidence type="ECO:0000313" key="3">
    <source>
        <dbReference type="EMBL" id="OXA60274.1"/>
    </source>
</evidence>
<reference evidence="3 4" key="1">
    <citation type="submission" date="2015-12" db="EMBL/GenBank/DDBJ databases">
        <title>The genome of Folsomia candida.</title>
        <authorList>
            <person name="Faddeeva A."/>
            <person name="Derks M.F."/>
            <person name="Anvar Y."/>
            <person name="Smit S."/>
            <person name="Van Straalen N."/>
            <person name="Roelofs D."/>
        </authorList>
    </citation>
    <scope>NUCLEOTIDE SEQUENCE [LARGE SCALE GENOMIC DNA]</scope>
    <source>
        <strain evidence="3 4">VU population</strain>
        <tissue evidence="3">Whole body</tissue>
    </source>
</reference>
<dbReference type="Gene3D" id="4.10.75.10">
    <property type="entry name" value="Elafin-like"/>
    <property type="match status" value="1"/>
</dbReference>
<dbReference type="PROSITE" id="PS51390">
    <property type="entry name" value="WAP"/>
    <property type="match status" value="1"/>
</dbReference>
<dbReference type="AlphaFoldDB" id="A0A226ET83"/>
<dbReference type="SMART" id="SM00217">
    <property type="entry name" value="WAP"/>
    <property type="match status" value="1"/>
</dbReference>
<evidence type="ECO:0000256" key="1">
    <source>
        <dbReference type="SAM" id="SignalP"/>
    </source>
</evidence>
<dbReference type="GO" id="GO:0030414">
    <property type="term" value="F:peptidase inhibitor activity"/>
    <property type="evidence" value="ECO:0007669"/>
    <property type="project" value="InterPro"/>
</dbReference>
<feature type="chain" id="PRO_5012285233" evidence="1">
    <location>
        <begin position="21"/>
        <end position="141"/>
    </location>
</feature>
<feature type="signal peptide" evidence="1">
    <location>
        <begin position="1"/>
        <end position="20"/>
    </location>
</feature>
<proteinExistence type="predicted"/>
<keyword evidence="4" id="KW-1185">Reference proteome</keyword>
<evidence type="ECO:0000313" key="4">
    <source>
        <dbReference type="Proteomes" id="UP000198287"/>
    </source>
</evidence>
<comment type="caution">
    <text evidence="3">The sequence shown here is derived from an EMBL/GenBank/DDBJ whole genome shotgun (WGS) entry which is preliminary data.</text>
</comment>
<dbReference type="Proteomes" id="UP000198287">
    <property type="component" value="Unassembled WGS sequence"/>
</dbReference>
<keyword evidence="1" id="KW-0732">Signal</keyword>
<gene>
    <name evidence="3" type="ORF">Fcan01_05137</name>
</gene>
<dbReference type="OMA" id="SCDLRTK"/>
<dbReference type="GO" id="GO:0005576">
    <property type="term" value="C:extracellular region"/>
    <property type="evidence" value="ECO:0007669"/>
    <property type="project" value="InterPro"/>
</dbReference>
<dbReference type="SUPFAM" id="SSF57256">
    <property type="entry name" value="Elafin-like"/>
    <property type="match status" value="1"/>
</dbReference>
<feature type="domain" description="WAP" evidence="2">
    <location>
        <begin position="71"/>
        <end position="125"/>
    </location>
</feature>
<dbReference type="EMBL" id="LNIX01000002">
    <property type="protein sequence ID" value="OXA60274.1"/>
    <property type="molecule type" value="Genomic_DNA"/>
</dbReference>
<protein>
    <submittedName>
        <fullName evidence="3">Antileukoproteinase</fullName>
    </submittedName>
</protein>
<dbReference type="Pfam" id="PF00095">
    <property type="entry name" value="WAP"/>
    <property type="match status" value="1"/>
</dbReference>
<dbReference type="InterPro" id="IPR008197">
    <property type="entry name" value="WAP_dom"/>
</dbReference>
<accession>A0A226ET83</accession>
<evidence type="ECO:0000259" key="2">
    <source>
        <dbReference type="PROSITE" id="PS51390"/>
    </source>
</evidence>
<organism evidence="3 4">
    <name type="scientific">Folsomia candida</name>
    <name type="common">Springtail</name>
    <dbReference type="NCBI Taxonomy" id="158441"/>
    <lineage>
        <taxon>Eukaryota</taxon>
        <taxon>Metazoa</taxon>
        <taxon>Ecdysozoa</taxon>
        <taxon>Arthropoda</taxon>
        <taxon>Hexapoda</taxon>
        <taxon>Collembola</taxon>
        <taxon>Entomobryomorpha</taxon>
        <taxon>Isotomoidea</taxon>
        <taxon>Isotomidae</taxon>
        <taxon>Proisotominae</taxon>
        <taxon>Folsomia</taxon>
    </lineage>
</organism>
<name>A0A226ET83_FOLCA</name>
<sequence>MNHLPVSLFIIAVLVNISAGNFRPHPGGANRPPPPLICTPDSLMLYQDCRMCVCPRPYKAAKCFKKSCDLRTKDSGQCPTSALKLDDSRLCPNSPTASCKSDVDCPGVQLCCFDFCNGAKCVNPVPLDASSGTPHHGRGYQ</sequence>
<dbReference type="InterPro" id="IPR036645">
    <property type="entry name" value="Elafin-like_sf"/>
</dbReference>